<gene>
    <name evidence="1" type="ORF">HMPREF9470_03053</name>
</gene>
<accession>A0A0J9BZA6</accession>
<evidence type="ECO:0000313" key="2">
    <source>
        <dbReference type="Proteomes" id="UP000037392"/>
    </source>
</evidence>
<dbReference type="Proteomes" id="UP000037392">
    <property type="component" value="Unassembled WGS sequence"/>
</dbReference>
<organism evidence="1 2">
    <name type="scientific">[Clostridium] citroniae WAL-19142</name>
    <dbReference type="NCBI Taxonomy" id="742734"/>
    <lineage>
        <taxon>Bacteria</taxon>
        <taxon>Bacillati</taxon>
        <taxon>Bacillota</taxon>
        <taxon>Clostridia</taxon>
        <taxon>Lachnospirales</taxon>
        <taxon>Lachnospiraceae</taxon>
        <taxon>Enterocloster</taxon>
    </lineage>
</organism>
<proteinExistence type="predicted"/>
<protein>
    <submittedName>
        <fullName evidence="1">Uncharacterized protein</fullName>
    </submittedName>
</protein>
<reference evidence="1 2" key="1">
    <citation type="submission" date="2011-04" db="EMBL/GenBank/DDBJ databases">
        <title>The Genome Sequence of Clostridium citroniae WAL-19142.</title>
        <authorList>
            <consortium name="The Broad Institute Genome Sequencing Platform"/>
            <person name="Earl A."/>
            <person name="Ward D."/>
            <person name="Feldgarden M."/>
            <person name="Gevers D."/>
            <person name="Warren Y.A."/>
            <person name="Tyrrell K.L."/>
            <person name="Citron D.M."/>
            <person name="Goldstein E.J."/>
            <person name="Daigneault M."/>
            <person name="Allen-Vercoe E."/>
            <person name="Young S.K."/>
            <person name="Zeng Q."/>
            <person name="Gargeya S."/>
            <person name="Fitzgerald M."/>
            <person name="Haas B."/>
            <person name="Abouelleil A."/>
            <person name="Alvarado L."/>
            <person name="Arachchi H.M."/>
            <person name="Berlin A."/>
            <person name="Brown A."/>
            <person name="Chapman S.B."/>
            <person name="Chen Z."/>
            <person name="Dunbar C."/>
            <person name="Freedman E."/>
            <person name="Gearin G."/>
            <person name="Gellesch M."/>
            <person name="Goldberg J."/>
            <person name="Griggs A."/>
            <person name="Gujja S."/>
            <person name="Heilman E.R."/>
            <person name="Heiman D."/>
            <person name="Howarth C."/>
            <person name="Larson L."/>
            <person name="Lui A."/>
            <person name="MacDonald P.J."/>
            <person name="Mehta T."/>
            <person name="Montmayeur A."/>
            <person name="Murphy C."/>
            <person name="Neiman D."/>
            <person name="Pearson M."/>
            <person name="Priest M."/>
            <person name="Roberts A."/>
            <person name="Saif S."/>
            <person name="Shea T."/>
            <person name="Shenoy N."/>
            <person name="Sisk P."/>
            <person name="Stolte C."/>
            <person name="Sykes S."/>
            <person name="White J."/>
            <person name="Yandava C."/>
            <person name="Wortman J."/>
            <person name="Nusbaum C."/>
            <person name="Birren B."/>
        </authorList>
    </citation>
    <scope>NUCLEOTIDE SEQUENCE [LARGE SCALE GENOMIC DNA]</scope>
    <source>
        <strain evidence="1 2">WAL-19142</strain>
    </source>
</reference>
<evidence type="ECO:0000313" key="1">
    <source>
        <dbReference type="EMBL" id="KMW18143.1"/>
    </source>
</evidence>
<comment type="caution">
    <text evidence="1">The sequence shown here is derived from an EMBL/GenBank/DDBJ whole genome shotgun (WGS) entry which is preliminary data.</text>
</comment>
<dbReference type="AlphaFoldDB" id="A0A0J9BZA6"/>
<dbReference type="EMBL" id="ADLK01000024">
    <property type="protein sequence ID" value="KMW18143.1"/>
    <property type="molecule type" value="Genomic_DNA"/>
</dbReference>
<sequence>MLWENPLSMTADGSANNVIDNRLETEGKGLESIHLQVLVRRDENE</sequence>
<name>A0A0J9BZA6_9FIRM</name>